<dbReference type="PANTHER" id="PTHR21089">
    <property type="entry name" value="SHIKIMATE DEHYDROGENASE"/>
    <property type="match status" value="1"/>
</dbReference>
<evidence type="ECO:0000313" key="14">
    <source>
        <dbReference type="EMBL" id="MSS42850.1"/>
    </source>
</evidence>
<comment type="subunit">
    <text evidence="10">Homodimer.</text>
</comment>
<dbReference type="EMBL" id="VULR01000004">
    <property type="protein sequence ID" value="MSS42850.1"/>
    <property type="molecule type" value="Genomic_DNA"/>
</dbReference>
<dbReference type="InterPro" id="IPR046346">
    <property type="entry name" value="Aminoacid_DH-like_N_sf"/>
</dbReference>
<protein>
    <recommendedName>
        <fullName evidence="10">Shikimate dehydrogenase (NADP(+))</fullName>
        <shortName evidence="10">SDH</shortName>
        <ecNumber evidence="10">1.1.1.25</ecNumber>
    </recommendedName>
</protein>
<accession>A0A844FFV9</accession>
<feature type="binding site" evidence="10">
    <location>
        <position position="83"/>
    </location>
    <ligand>
        <name>NADP(+)</name>
        <dbReference type="ChEBI" id="CHEBI:58349"/>
    </ligand>
</feature>
<feature type="active site" description="Proton acceptor" evidence="10">
    <location>
        <position position="71"/>
    </location>
</feature>
<dbReference type="Pfam" id="PF08501">
    <property type="entry name" value="Shikimate_dh_N"/>
    <property type="match status" value="1"/>
</dbReference>
<dbReference type="FunFam" id="3.40.50.720:FF:000086">
    <property type="entry name" value="Quinate/shikimate dehydrogenase"/>
    <property type="match status" value="1"/>
</dbReference>
<evidence type="ECO:0000256" key="2">
    <source>
        <dbReference type="ARBA" id="ARBA00022605"/>
    </source>
</evidence>
<evidence type="ECO:0000256" key="9">
    <source>
        <dbReference type="ARBA" id="ARBA00060613"/>
    </source>
</evidence>
<dbReference type="Pfam" id="PF01488">
    <property type="entry name" value="Shikimate_DH"/>
    <property type="match status" value="1"/>
</dbReference>
<feature type="binding site" evidence="10">
    <location>
        <position position="255"/>
    </location>
    <ligand>
        <name>shikimate</name>
        <dbReference type="ChEBI" id="CHEBI:36208"/>
    </ligand>
</feature>
<comment type="catalytic activity">
    <reaction evidence="6 10">
        <text>shikimate + NADP(+) = 3-dehydroshikimate + NADPH + H(+)</text>
        <dbReference type="Rhea" id="RHEA:17737"/>
        <dbReference type="ChEBI" id="CHEBI:15378"/>
        <dbReference type="ChEBI" id="CHEBI:16630"/>
        <dbReference type="ChEBI" id="CHEBI:36208"/>
        <dbReference type="ChEBI" id="CHEBI:57783"/>
        <dbReference type="ChEBI" id="CHEBI:58349"/>
        <dbReference type="EC" id="1.1.1.25"/>
    </reaction>
</comment>
<feature type="binding site" evidence="10">
    <location>
        <position position="107"/>
    </location>
    <ligand>
        <name>shikimate</name>
        <dbReference type="ChEBI" id="CHEBI:36208"/>
    </ligand>
</feature>
<dbReference type="InterPro" id="IPR011342">
    <property type="entry name" value="Shikimate_DH"/>
</dbReference>
<dbReference type="Gene3D" id="3.40.50.720">
    <property type="entry name" value="NAD(P)-binding Rossmann-like Domain"/>
    <property type="match status" value="1"/>
</dbReference>
<feature type="binding site" evidence="10">
    <location>
        <position position="248"/>
    </location>
    <ligand>
        <name>NADP(+)</name>
        <dbReference type="ChEBI" id="CHEBI:58349"/>
    </ligand>
</feature>
<feature type="binding site" evidence="10">
    <location>
        <begin position="20"/>
        <end position="22"/>
    </location>
    <ligand>
        <name>shikimate</name>
        <dbReference type="ChEBI" id="CHEBI:36208"/>
    </ligand>
</feature>
<keyword evidence="5 10" id="KW-0057">Aromatic amino acid biosynthesis</keyword>
<evidence type="ECO:0000259" key="11">
    <source>
        <dbReference type="Pfam" id="PF01488"/>
    </source>
</evidence>
<dbReference type="Proteomes" id="UP000462760">
    <property type="component" value="Unassembled WGS sequence"/>
</dbReference>
<dbReference type="GO" id="GO:0030266">
    <property type="term" value="F:quinate 3-dehydrogenase (NAD+) activity"/>
    <property type="evidence" value="ECO:0007669"/>
    <property type="project" value="UniProtKB-EC"/>
</dbReference>
<evidence type="ECO:0000256" key="8">
    <source>
        <dbReference type="ARBA" id="ARBA00052329"/>
    </source>
</evidence>
<name>A0A844FFV9_9FIRM</name>
<evidence type="ECO:0000256" key="1">
    <source>
        <dbReference type="ARBA" id="ARBA00004871"/>
    </source>
</evidence>
<feature type="binding site" evidence="10">
    <location>
        <position position="67"/>
    </location>
    <ligand>
        <name>shikimate</name>
        <dbReference type="ChEBI" id="CHEBI:36208"/>
    </ligand>
</feature>
<reference evidence="13" key="2">
    <citation type="submission" date="2022-01" db="EMBL/GenBank/DDBJ databases">
        <title>Collection of gut derived symbiotic bacterial strains cultured from healthy donors.</title>
        <authorList>
            <person name="Lin H."/>
            <person name="Kohout C."/>
            <person name="Waligurski E."/>
            <person name="Pamer E.G."/>
        </authorList>
    </citation>
    <scope>NUCLEOTIDE SEQUENCE</scope>
    <source>
        <strain evidence="13">MSK.14.39</strain>
    </source>
</reference>
<keyword evidence="3 10" id="KW-0521">NADP</keyword>
<feature type="binding site" evidence="10">
    <location>
        <position position="92"/>
    </location>
    <ligand>
        <name>shikimate</name>
        <dbReference type="ChEBI" id="CHEBI:36208"/>
    </ligand>
</feature>
<evidence type="ECO:0000256" key="5">
    <source>
        <dbReference type="ARBA" id="ARBA00023141"/>
    </source>
</evidence>
<proteinExistence type="inferred from homology"/>
<dbReference type="OrthoDB" id="9792692at2"/>
<dbReference type="GO" id="GO:0009423">
    <property type="term" value="P:chorismate biosynthetic process"/>
    <property type="evidence" value="ECO:0007669"/>
    <property type="project" value="UniProtKB-UniRule"/>
</dbReference>
<evidence type="ECO:0000313" key="15">
    <source>
        <dbReference type="Proteomes" id="UP000462760"/>
    </source>
</evidence>
<dbReference type="GO" id="GO:0009073">
    <property type="term" value="P:aromatic amino acid family biosynthetic process"/>
    <property type="evidence" value="ECO:0007669"/>
    <property type="project" value="UniProtKB-KW"/>
</dbReference>
<dbReference type="UniPathway" id="UPA00053">
    <property type="reaction ID" value="UER00087"/>
</dbReference>
<dbReference type="GO" id="GO:0019632">
    <property type="term" value="P:shikimate metabolic process"/>
    <property type="evidence" value="ECO:0007669"/>
    <property type="project" value="InterPro"/>
</dbReference>
<dbReference type="SUPFAM" id="SSF51735">
    <property type="entry name" value="NAD(P)-binding Rossmann-fold domains"/>
    <property type="match status" value="1"/>
</dbReference>
<feature type="binding site" evidence="10">
    <location>
        <begin position="155"/>
        <end position="160"/>
    </location>
    <ligand>
        <name>NADP(+)</name>
        <dbReference type="ChEBI" id="CHEBI:58349"/>
    </ligand>
</feature>
<reference evidence="14 15" key="1">
    <citation type="submission" date="2019-08" db="EMBL/GenBank/DDBJ databases">
        <title>In-depth cultivation of the pig gut microbiome towards novel bacterial diversity and tailored functional studies.</title>
        <authorList>
            <person name="Wylensek D."/>
            <person name="Hitch T.C.A."/>
            <person name="Clavel T."/>
        </authorList>
    </citation>
    <scope>NUCLEOTIDE SEQUENCE [LARGE SCALE GENOMIC DNA]</scope>
    <source>
        <strain evidence="14 15">Med78-601-WT-4W-RMD-3</strain>
    </source>
</reference>
<dbReference type="SUPFAM" id="SSF53223">
    <property type="entry name" value="Aminoacid dehydrogenase-like, N-terminal domain"/>
    <property type="match status" value="1"/>
</dbReference>
<dbReference type="InterPro" id="IPR006151">
    <property type="entry name" value="Shikm_DH/Glu-tRNA_Rdtase"/>
</dbReference>
<dbReference type="AlphaFoldDB" id="A0A844FFV9"/>
<dbReference type="GO" id="GO:0004764">
    <property type="term" value="F:shikimate 3-dehydrogenase (NADP+) activity"/>
    <property type="evidence" value="ECO:0007669"/>
    <property type="project" value="UniProtKB-UniRule"/>
</dbReference>
<evidence type="ECO:0000256" key="7">
    <source>
        <dbReference type="ARBA" id="ARBA00051639"/>
    </source>
</evidence>
<comment type="pathway">
    <text evidence="9">Aromatic compound metabolism; 3,4-dihydroxybenzoate biosynthesis; 3-dehydroquinate from D-quinate (NAD(+) route).</text>
</comment>
<keyword evidence="4 10" id="KW-0560">Oxidoreductase</keyword>
<evidence type="ECO:0000256" key="3">
    <source>
        <dbReference type="ARBA" id="ARBA00022857"/>
    </source>
</evidence>
<evidence type="ECO:0000256" key="4">
    <source>
        <dbReference type="ARBA" id="ARBA00023002"/>
    </source>
</evidence>
<comment type="function">
    <text evidence="10">Involved in the biosynthesis of the chorismate, which leads to the biosynthesis of aromatic amino acids. Catalyzes the reversible NADPH linked reduction of 3-dehydroshikimate (DHSA) to yield shikimate (SA).</text>
</comment>
<dbReference type="NCBIfam" id="TIGR00507">
    <property type="entry name" value="aroE"/>
    <property type="match status" value="1"/>
</dbReference>
<evidence type="ECO:0000313" key="13">
    <source>
        <dbReference type="EMBL" id="MCG4564208.1"/>
    </source>
</evidence>
<feature type="domain" description="Shikimate dehydrogenase substrate binding N-terminal" evidence="12">
    <location>
        <begin position="12"/>
        <end position="94"/>
    </location>
</feature>
<evidence type="ECO:0000256" key="6">
    <source>
        <dbReference type="ARBA" id="ARBA00049442"/>
    </source>
</evidence>
<dbReference type="CDD" id="cd01065">
    <property type="entry name" value="NAD_bind_Shikimate_DH"/>
    <property type="match status" value="1"/>
</dbReference>
<gene>
    <name evidence="10 14" type="primary">aroE</name>
    <name evidence="14" type="ORF">FYJ27_03760</name>
    <name evidence="13" type="ORF">L0P62_01990</name>
</gene>
<dbReference type="HAMAP" id="MF_00222">
    <property type="entry name" value="Shikimate_DH_AroE"/>
    <property type="match status" value="1"/>
</dbReference>
<dbReference type="PANTHER" id="PTHR21089:SF1">
    <property type="entry name" value="BIFUNCTIONAL 3-DEHYDROQUINATE DEHYDRATASE_SHIKIMATE DEHYDROGENASE, CHLOROPLASTIC"/>
    <property type="match status" value="1"/>
</dbReference>
<evidence type="ECO:0000313" key="16">
    <source>
        <dbReference type="Proteomes" id="UP001108123"/>
    </source>
</evidence>
<dbReference type="GO" id="GO:0008652">
    <property type="term" value="P:amino acid biosynthetic process"/>
    <property type="evidence" value="ECO:0007669"/>
    <property type="project" value="UniProtKB-KW"/>
</dbReference>
<dbReference type="InterPro" id="IPR013708">
    <property type="entry name" value="Shikimate_DH-bd_N"/>
</dbReference>
<sequence length="283" mass="32163">MTKDWNTNIYCLIGDPVKKSLSPKIHNYIFEANNINSVYVCFNINAKDLKSTLDSFKILGIEGFNVTVPHKIKIMNYLDEIDDEARYLGAVNTVKNVEGRFIGYNTDGLGFIKSLEDRNIDIINKDILILGAGGASHAISTKLALEGVNKIIILNRTLSKGKKLASEIHEKFDNVKLECDTLDNFYKYLDIDMIVNCTTIGMYPDIDSSPVDLSMFNNDIIVYDIVYKPIKTKLLHMAERMGMETIEGIDMLINQGLLSQKIWFNYEIDNLFKDVDELKKLLI</sequence>
<comment type="caution">
    <text evidence="14">The sequence shown here is derived from an EMBL/GenBank/DDBJ whole genome shotgun (WGS) entry which is preliminary data.</text>
</comment>
<evidence type="ECO:0000256" key="10">
    <source>
        <dbReference type="HAMAP-Rule" id="MF_00222"/>
    </source>
</evidence>
<feature type="binding site" evidence="10">
    <location>
        <position position="227"/>
    </location>
    <ligand>
        <name>shikimate</name>
        <dbReference type="ChEBI" id="CHEBI:36208"/>
    </ligand>
</feature>
<feature type="binding site" evidence="10">
    <location>
        <begin position="131"/>
        <end position="135"/>
    </location>
    <ligand>
        <name>NADP(+)</name>
        <dbReference type="ChEBI" id="CHEBI:58349"/>
    </ligand>
</feature>
<comment type="catalytic activity">
    <reaction evidence="7">
        <text>L-quinate + NAD(+) = 3-dehydroquinate + NADH + H(+)</text>
        <dbReference type="Rhea" id="RHEA:22364"/>
        <dbReference type="ChEBI" id="CHEBI:15378"/>
        <dbReference type="ChEBI" id="CHEBI:29751"/>
        <dbReference type="ChEBI" id="CHEBI:32364"/>
        <dbReference type="ChEBI" id="CHEBI:57540"/>
        <dbReference type="ChEBI" id="CHEBI:57945"/>
        <dbReference type="EC" id="1.1.1.24"/>
    </reaction>
</comment>
<dbReference type="EMBL" id="JAKNID010000004">
    <property type="protein sequence ID" value="MCG4564208.1"/>
    <property type="molecule type" value="Genomic_DNA"/>
</dbReference>
<comment type="pathway">
    <text evidence="1 10">Metabolic intermediate biosynthesis; chorismate biosynthesis; chorismate from D-erythrose 4-phosphate and phosphoenolpyruvate: step 4/7.</text>
</comment>
<dbReference type="Gene3D" id="3.40.50.10860">
    <property type="entry name" value="Leucine Dehydrogenase, chain A, domain 1"/>
    <property type="match status" value="1"/>
</dbReference>
<feature type="domain" description="Quinate/shikimate 5-dehydrogenase/glutamyl-tRNA reductase" evidence="11">
    <location>
        <begin position="122"/>
        <end position="198"/>
    </location>
</feature>
<evidence type="ECO:0000259" key="12">
    <source>
        <dbReference type="Pfam" id="PF08501"/>
    </source>
</evidence>
<organism evidence="14 15">
    <name type="scientific">Anaerosalibacter bizertensis</name>
    <dbReference type="NCBI Taxonomy" id="932217"/>
    <lineage>
        <taxon>Bacteria</taxon>
        <taxon>Bacillati</taxon>
        <taxon>Bacillota</taxon>
        <taxon>Tissierellia</taxon>
        <taxon>Tissierellales</taxon>
        <taxon>Sporanaerobacteraceae</taxon>
        <taxon>Anaerosalibacter</taxon>
    </lineage>
</organism>
<dbReference type="InterPro" id="IPR022893">
    <property type="entry name" value="Shikimate_DH_fam"/>
</dbReference>
<dbReference type="InterPro" id="IPR036291">
    <property type="entry name" value="NAD(P)-bd_dom_sf"/>
</dbReference>
<comment type="similarity">
    <text evidence="10">Belongs to the shikimate dehydrogenase family.</text>
</comment>
<dbReference type="Proteomes" id="UP001108123">
    <property type="component" value="Unassembled WGS sequence"/>
</dbReference>
<keyword evidence="2 10" id="KW-0028">Amino-acid biosynthesis</keyword>
<feature type="binding site" evidence="10">
    <location>
        <position position="225"/>
    </location>
    <ligand>
        <name>NADP(+)</name>
        <dbReference type="ChEBI" id="CHEBI:58349"/>
    </ligand>
</feature>
<comment type="catalytic activity">
    <reaction evidence="8">
        <text>shikimate + NAD(+) = 3-dehydroshikimate + NADH + H(+)</text>
        <dbReference type="Rhea" id="RHEA:17741"/>
        <dbReference type="ChEBI" id="CHEBI:15378"/>
        <dbReference type="ChEBI" id="CHEBI:16630"/>
        <dbReference type="ChEBI" id="CHEBI:36208"/>
        <dbReference type="ChEBI" id="CHEBI:57540"/>
        <dbReference type="ChEBI" id="CHEBI:57945"/>
    </reaction>
</comment>
<keyword evidence="16" id="KW-1185">Reference proteome</keyword>
<dbReference type="RefSeq" id="WP_154483388.1">
    <property type="nucleotide sequence ID" value="NZ_JAJBNW010000002.1"/>
</dbReference>
<dbReference type="EC" id="1.1.1.25" evidence="10"/>
<dbReference type="GO" id="GO:0050661">
    <property type="term" value="F:NADP binding"/>
    <property type="evidence" value="ECO:0007669"/>
    <property type="project" value="InterPro"/>
</dbReference>